<dbReference type="PANTHER" id="PTHR30575">
    <property type="entry name" value="PEPTIDASE M20"/>
    <property type="match status" value="1"/>
</dbReference>
<evidence type="ECO:0000313" key="1">
    <source>
        <dbReference type="EMBL" id="PXA69227.1"/>
    </source>
</evidence>
<gene>
    <name evidence="1" type="ORF">CVS29_01265</name>
</gene>
<dbReference type="EMBL" id="QHLZ01000001">
    <property type="protein sequence ID" value="PXA69227.1"/>
    <property type="molecule type" value="Genomic_DNA"/>
</dbReference>
<sequence>MELYQRNAQSLDRVFDTSSAASSLLGSTDMGNLSHLVPSIHPLITVDSASAVIHQPEFAAYCVSASTDQAVIDGGKAMAWTIVHSCCTK</sequence>
<name>A0A2V3DW12_9MICC</name>
<dbReference type="PANTHER" id="PTHR30575:SF0">
    <property type="entry name" value="XAA-ARG DIPEPTIDASE"/>
    <property type="match status" value="1"/>
</dbReference>
<proteinExistence type="predicted"/>
<comment type="caution">
    <text evidence="1">The sequence shown here is derived from an EMBL/GenBank/DDBJ whole genome shotgun (WGS) entry which is preliminary data.</text>
</comment>
<dbReference type="Proteomes" id="UP000246303">
    <property type="component" value="Unassembled WGS sequence"/>
</dbReference>
<reference evidence="1 2" key="1">
    <citation type="submission" date="2018-05" db="EMBL/GenBank/DDBJ databases">
        <title>Genetic diversity of glacier-inhabiting Cryobacterium bacteria in China and description of Cryobacterium mengkeensis sp. nov. and Arthrobacter glacialis sp. nov.</title>
        <authorList>
            <person name="Liu Q."/>
            <person name="Xin Y.-H."/>
        </authorList>
    </citation>
    <scope>NUCLEOTIDE SEQUENCE [LARGE SCALE GENOMIC DNA]</scope>
    <source>
        <strain evidence="1 2">GP3</strain>
    </source>
</reference>
<dbReference type="GO" id="GO:0046657">
    <property type="term" value="P:folic acid catabolic process"/>
    <property type="evidence" value="ECO:0007669"/>
    <property type="project" value="TreeGrafter"/>
</dbReference>
<dbReference type="InterPro" id="IPR052030">
    <property type="entry name" value="Peptidase_M20/M20A_hydrolases"/>
</dbReference>
<protein>
    <submittedName>
        <fullName evidence="1">Uncharacterized protein</fullName>
    </submittedName>
</protein>
<dbReference type="AlphaFoldDB" id="A0A2V3DW12"/>
<accession>A0A2V3DW12</accession>
<evidence type="ECO:0000313" key="2">
    <source>
        <dbReference type="Proteomes" id="UP000246303"/>
    </source>
</evidence>
<dbReference type="GO" id="GO:0016805">
    <property type="term" value="F:dipeptidase activity"/>
    <property type="evidence" value="ECO:0007669"/>
    <property type="project" value="TreeGrafter"/>
</dbReference>
<organism evidence="1 2">
    <name type="scientific">Arthrobacter psychrochitiniphilus</name>
    <dbReference type="NCBI Taxonomy" id="291045"/>
    <lineage>
        <taxon>Bacteria</taxon>
        <taxon>Bacillati</taxon>
        <taxon>Actinomycetota</taxon>
        <taxon>Actinomycetes</taxon>
        <taxon>Micrococcales</taxon>
        <taxon>Micrococcaceae</taxon>
        <taxon>Arthrobacter</taxon>
    </lineage>
</organism>
<dbReference type="Gene3D" id="3.40.630.10">
    <property type="entry name" value="Zn peptidases"/>
    <property type="match status" value="1"/>
</dbReference>
<keyword evidence="2" id="KW-1185">Reference proteome</keyword>
<dbReference type="SUPFAM" id="SSF53187">
    <property type="entry name" value="Zn-dependent exopeptidases"/>
    <property type="match status" value="1"/>
</dbReference>
<dbReference type="GO" id="GO:0071713">
    <property type="term" value="F:para-aminobenzoyl-glutamate hydrolase activity"/>
    <property type="evidence" value="ECO:0007669"/>
    <property type="project" value="TreeGrafter"/>
</dbReference>
<dbReference type="GO" id="GO:0005737">
    <property type="term" value="C:cytoplasm"/>
    <property type="evidence" value="ECO:0007669"/>
    <property type="project" value="TreeGrafter"/>
</dbReference>